<reference evidence="3" key="1">
    <citation type="submission" date="2022-10" db="EMBL/GenBank/DDBJ databases">
        <title>Genome assembly of Pristionchus species.</title>
        <authorList>
            <person name="Yoshida K."/>
            <person name="Sommer R.J."/>
        </authorList>
    </citation>
    <scope>NUCLEOTIDE SEQUENCE [LARGE SCALE GENOMIC DNA]</scope>
    <source>
        <strain evidence="3">RS5460</strain>
    </source>
</reference>
<feature type="compositionally biased region" description="Low complexity" evidence="1">
    <location>
        <begin position="24"/>
        <end position="49"/>
    </location>
</feature>
<accession>A0AAN5I2D0</accession>
<protein>
    <submittedName>
        <fullName evidence="2">Uncharacterized protein</fullName>
    </submittedName>
</protein>
<feature type="non-terminal residue" evidence="2">
    <location>
        <position position="1"/>
    </location>
</feature>
<evidence type="ECO:0000256" key="1">
    <source>
        <dbReference type="SAM" id="MobiDB-lite"/>
    </source>
</evidence>
<feature type="compositionally biased region" description="Acidic residues" evidence="1">
    <location>
        <begin position="7"/>
        <end position="16"/>
    </location>
</feature>
<gene>
    <name evidence="2" type="ORF">PMAYCL1PPCAC_19558</name>
</gene>
<comment type="caution">
    <text evidence="2">The sequence shown here is derived from an EMBL/GenBank/DDBJ whole genome shotgun (WGS) entry which is preliminary data.</text>
</comment>
<evidence type="ECO:0000313" key="2">
    <source>
        <dbReference type="EMBL" id="GMR49363.1"/>
    </source>
</evidence>
<dbReference type="AlphaFoldDB" id="A0AAN5I2D0"/>
<organism evidence="2 3">
    <name type="scientific">Pristionchus mayeri</name>
    <dbReference type="NCBI Taxonomy" id="1317129"/>
    <lineage>
        <taxon>Eukaryota</taxon>
        <taxon>Metazoa</taxon>
        <taxon>Ecdysozoa</taxon>
        <taxon>Nematoda</taxon>
        <taxon>Chromadorea</taxon>
        <taxon>Rhabditida</taxon>
        <taxon>Rhabditina</taxon>
        <taxon>Diplogasteromorpha</taxon>
        <taxon>Diplogasteroidea</taxon>
        <taxon>Neodiplogasteridae</taxon>
        <taxon>Pristionchus</taxon>
    </lineage>
</organism>
<sequence>DSLVMMDDIEEEDEEMERVYDDQTTVATPTEKAATAAVAAPTEEIPAAPHFEQLPSVDAATERSKPDSDSLQEEVTAPANPDKQDLRQVESRDDQKDVYDMQWAPKHASANSGNPVVDALMM</sequence>
<proteinExistence type="predicted"/>
<feature type="region of interest" description="Disordered" evidence="1">
    <location>
        <begin position="1"/>
        <end position="122"/>
    </location>
</feature>
<evidence type="ECO:0000313" key="3">
    <source>
        <dbReference type="Proteomes" id="UP001328107"/>
    </source>
</evidence>
<dbReference type="EMBL" id="BTRK01000004">
    <property type="protein sequence ID" value="GMR49363.1"/>
    <property type="molecule type" value="Genomic_DNA"/>
</dbReference>
<keyword evidence="3" id="KW-1185">Reference proteome</keyword>
<feature type="non-terminal residue" evidence="2">
    <location>
        <position position="122"/>
    </location>
</feature>
<feature type="compositionally biased region" description="Basic and acidic residues" evidence="1">
    <location>
        <begin position="82"/>
        <end position="99"/>
    </location>
</feature>
<dbReference type="Proteomes" id="UP001328107">
    <property type="component" value="Unassembled WGS sequence"/>
</dbReference>
<name>A0AAN5I2D0_9BILA</name>